<dbReference type="PANTHER" id="PTHR47658:SF1">
    <property type="entry name" value="MEIOSIS INITIATOR PROTEIN"/>
    <property type="match status" value="1"/>
</dbReference>
<sequence length="229" mass="24852">MAGNGSVKANPTKARKRVEADNGASGTSMVRARNGSAFTRCEECKKDVAVALIGMHSCSLDAKIKMNLEAQVVENPAEVKPTKKKAAERNATEVAEPNAKRTKKEKRAAKDPNKPKRPPTAFFIFIGDFRKTYKEANPDSKDVKKVAKEAGEKWKSMTDEEKKPYLEKAAQLKADHGKTSGNSSDTEPENGAAADKEGEDDGEEETKADEEDSKMEDAADGIEDESGSE</sequence>
<dbReference type="GO" id="GO:0003677">
    <property type="term" value="F:DNA binding"/>
    <property type="evidence" value="ECO:0007669"/>
    <property type="project" value="UniProtKB-UniRule"/>
</dbReference>
<dbReference type="CDD" id="cd22005">
    <property type="entry name" value="HMG-box_AtHMGB1-like"/>
    <property type="match status" value="1"/>
</dbReference>
<protein>
    <recommendedName>
        <fullName evidence="3">HMG box domain-containing protein</fullName>
    </recommendedName>
</protein>
<dbReference type="SUPFAM" id="SSF47095">
    <property type="entry name" value="HMG-box"/>
    <property type="match status" value="1"/>
</dbReference>
<keyword evidence="1" id="KW-0238">DNA-binding</keyword>
<feature type="region of interest" description="Disordered" evidence="2">
    <location>
        <begin position="77"/>
        <end position="121"/>
    </location>
</feature>
<dbReference type="InterPro" id="IPR009071">
    <property type="entry name" value="HMG_box_dom"/>
</dbReference>
<evidence type="ECO:0000256" key="1">
    <source>
        <dbReference type="PROSITE-ProRule" id="PRU00267"/>
    </source>
</evidence>
<name>A0AAV0MCY2_9ROSI</name>
<feature type="domain" description="HMG box" evidence="3">
    <location>
        <begin position="115"/>
        <end position="184"/>
    </location>
</feature>
<evidence type="ECO:0000313" key="4">
    <source>
        <dbReference type="EMBL" id="CAI0444155.1"/>
    </source>
</evidence>
<comment type="caution">
    <text evidence="4">The sequence shown here is derived from an EMBL/GenBank/DDBJ whole genome shotgun (WGS) entry which is preliminary data.</text>
</comment>
<dbReference type="Proteomes" id="UP001154282">
    <property type="component" value="Unassembled WGS sequence"/>
</dbReference>
<keyword evidence="1" id="KW-0539">Nucleus</keyword>
<dbReference type="Gene3D" id="1.10.30.10">
    <property type="entry name" value="High mobility group box domain"/>
    <property type="match status" value="1"/>
</dbReference>
<dbReference type="AlphaFoldDB" id="A0AAV0MCY2"/>
<dbReference type="PROSITE" id="PS50118">
    <property type="entry name" value="HMG_BOX_2"/>
    <property type="match status" value="1"/>
</dbReference>
<evidence type="ECO:0000259" key="3">
    <source>
        <dbReference type="PROSITE" id="PS50118"/>
    </source>
</evidence>
<dbReference type="EMBL" id="CAMGYJ010000007">
    <property type="protein sequence ID" value="CAI0444155.1"/>
    <property type="molecule type" value="Genomic_DNA"/>
</dbReference>
<dbReference type="GO" id="GO:0005634">
    <property type="term" value="C:nucleus"/>
    <property type="evidence" value="ECO:0007669"/>
    <property type="project" value="UniProtKB-UniRule"/>
</dbReference>
<feature type="compositionally biased region" description="Basic and acidic residues" evidence="2">
    <location>
        <begin position="136"/>
        <end position="166"/>
    </location>
</feature>
<evidence type="ECO:0000313" key="5">
    <source>
        <dbReference type="Proteomes" id="UP001154282"/>
    </source>
</evidence>
<reference evidence="4" key="1">
    <citation type="submission" date="2022-08" db="EMBL/GenBank/DDBJ databases">
        <authorList>
            <person name="Gutierrez-Valencia J."/>
        </authorList>
    </citation>
    <scope>NUCLEOTIDE SEQUENCE</scope>
</reference>
<keyword evidence="5" id="KW-1185">Reference proteome</keyword>
<organism evidence="4 5">
    <name type="scientific">Linum tenue</name>
    <dbReference type="NCBI Taxonomy" id="586396"/>
    <lineage>
        <taxon>Eukaryota</taxon>
        <taxon>Viridiplantae</taxon>
        <taxon>Streptophyta</taxon>
        <taxon>Embryophyta</taxon>
        <taxon>Tracheophyta</taxon>
        <taxon>Spermatophyta</taxon>
        <taxon>Magnoliopsida</taxon>
        <taxon>eudicotyledons</taxon>
        <taxon>Gunneridae</taxon>
        <taxon>Pentapetalae</taxon>
        <taxon>rosids</taxon>
        <taxon>fabids</taxon>
        <taxon>Malpighiales</taxon>
        <taxon>Linaceae</taxon>
        <taxon>Linum</taxon>
    </lineage>
</organism>
<evidence type="ECO:0000256" key="2">
    <source>
        <dbReference type="SAM" id="MobiDB-lite"/>
    </source>
</evidence>
<dbReference type="SMART" id="SM00398">
    <property type="entry name" value="HMG"/>
    <property type="match status" value="1"/>
</dbReference>
<dbReference type="PANTHER" id="PTHR47658">
    <property type="entry name" value="HIGH MOBILITY GROUP B PROTEIN 12-RELATED"/>
    <property type="match status" value="1"/>
</dbReference>
<feature type="DNA-binding region" description="HMG box" evidence="1">
    <location>
        <begin position="115"/>
        <end position="184"/>
    </location>
</feature>
<dbReference type="InterPro" id="IPR036910">
    <property type="entry name" value="HMG_box_dom_sf"/>
</dbReference>
<gene>
    <name evidence="4" type="ORF">LITE_LOCUS27978</name>
</gene>
<feature type="region of interest" description="Disordered" evidence="2">
    <location>
        <begin position="136"/>
        <end position="229"/>
    </location>
</feature>
<proteinExistence type="predicted"/>
<feature type="region of interest" description="Disordered" evidence="2">
    <location>
        <begin position="1"/>
        <end position="29"/>
    </location>
</feature>
<feature type="compositionally biased region" description="Acidic residues" evidence="2">
    <location>
        <begin position="197"/>
        <end position="229"/>
    </location>
</feature>
<dbReference type="Pfam" id="PF00505">
    <property type="entry name" value="HMG_box"/>
    <property type="match status" value="1"/>
</dbReference>
<accession>A0AAV0MCY2</accession>
<dbReference type="GO" id="GO:0010197">
    <property type="term" value="P:polar nucleus fusion"/>
    <property type="evidence" value="ECO:0007669"/>
    <property type="project" value="TreeGrafter"/>
</dbReference>